<dbReference type="EMBL" id="PQIB02000007">
    <property type="protein sequence ID" value="RLN09608.1"/>
    <property type="molecule type" value="Genomic_DNA"/>
</dbReference>
<proteinExistence type="predicted"/>
<evidence type="ECO:0000259" key="3">
    <source>
        <dbReference type="Pfam" id="PF25597"/>
    </source>
</evidence>
<keyword evidence="5" id="KW-1185">Reference proteome</keyword>
<dbReference type="InterPro" id="IPR013103">
    <property type="entry name" value="RVT_2"/>
</dbReference>
<dbReference type="Proteomes" id="UP000275267">
    <property type="component" value="Unassembled WGS sequence"/>
</dbReference>
<accession>A0A3L6RUY1</accession>
<reference evidence="5" key="1">
    <citation type="journal article" date="2019" name="Nat. Commun.">
        <title>The genome of broomcorn millet.</title>
        <authorList>
            <person name="Zou C."/>
            <person name="Miki D."/>
            <person name="Li D."/>
            <person name="Tang Q."/>
            <person name="Xiao L."/>
            <person name="Rajput S."/>
            <person name="Deng P."/>
            <person name="Jia W."/>
            <person name="Huang R."/>
            <person name="Zhang M."/>
            <person name="Sun Y."/>
            <person name="Hu J."/>
            <person name="Fu X."/>
            <person name="Schnable P.S."/>
            <person name="Li F."/>
            <person name="Zhang H."/>
            <person name="Feng B."/>
            <person name="Zhu X."/>
            <person name="Liu R."/>
            <person name="Schnable J.C."/>
            <person name="Zhu J.-K."/>
            <person name="Zhang H."/>
        </authorList>
    </citation>
    <scope>NUCLEOTIDE SEQUENCE [LARGE SCALE GENOMIC DNA]</scope>
</reference>
<feature type="domain" description="Retroviral polymerase SH3-like" evidence="3">
    <location>
        <begin position="17"/>
        <end position="78"/>
    </location>
</feature>
<evidence type="ECO:0000259" key="2">
    <source>
        <dbReference type="Pfam" id="PF07727"/>
    </source>
</evidence>
<dbReference type="Pfam" id="PF07727">
    <property type="entry name" value="RVT_2"/>
    <property type="match status" value="1"/>
</dbReference>
<organism evidence="4 5">
    <name type="scientific">Panicum miliaceum</name>
    <name type="common">Proso millet</name>
    <name type="synonym">Broomcorn millet</name>
    <dbReference type="NCBI Taxonomy" id="4540"/>
    <lineage>
        <taxon>Eukaryota</taxon>
        <taxon>Viridiplantae</taxon>
        <taxon>Streptophyta</taxon>
        <taxon>Embryophyta</taxon>
        <taxon>Tracheophyta</taxon>
        <taxon>Spermatophyta</taxon>
        <taxon>Magnoliopsida</taxon>
        <taxon>Liliopsida</taxon>
        <taxon>Poales</taxon>
        <taxon>Poaceae</taxon>
        <taxon>PACMAD clade</taxon>
        <taxon>Panicoideae</taxon>
        <taxon>Panicodae</taxon>
        <taxon>Paniceae</taxon>
        <taxon>Panicinae</taxon>
        <taxon>Panicum</taxon>
        <taxon>Panicum sect. Panicum</taxon>
    </lineage>
</organism>
<feature type="domain" description="Reverse transcriptase Ty1/copia-type" evidence="2">
    <location>
        <begin position="310"/>
        <end position="389"/>
    </location>
</feature>
<gene>
    <name evidence="4" type="ORF">C2845_PM11G11520</name>
</gene>
<comment type="caution">
    <text evidence="4">The sequence shown here is derived from an EMBL/GenBank/DDBJ whole genome shotgun (WGS) entry which is preliminary data.</text>
</comment>
<dbReference type="Pfam" id="PF25597">
    <property type="entry name" value="SH3_retrovirus"/>
    <property type="match status" value="1"/>
</dbReference>
<sequence>MLRGMNEFIVPPKVFGCTCFVRDHRPSVGKLDPRAVKCIFVGYSSSKKGYNCWCPTKRHLFVSMDVTFRESELYYGEKSDFISLFELEYPSISEDDQEGENDTDIIQENEDSQSGATRIITGSIPYPLGNSNVNERQVNRDIISTHARKEQGPHQVYTRRKKTIEVQPVEQQVGQPQLEEQQQEQPQLVEQQQEQSQLVEQPQSSDVGVDVVGSEIDQSIETGGEMAEPSNNLPIALRKEARSTAGKPPTRYGFEHDISNYVLYESLSPTYRAFIASLQSVRIPKDWKEAIHDPKWHEAMFEELRALEKNKTWDLVKLPTGKNAVSCKWIFTVKQNPEGKVERYKARLVARGYSQTYGIDYDETFAPVAKMSMVRTLISCAANFGWPLH</sequence>
<evidence type="ECO:0000313" key="5">
    <source>
        <dbReference type="Proteomes" id="UP000275267"/>
    </source>
</evidence>
<name>A0A3L6RUY1_PANMI</name>
<protein>
    <submittedName>
        <fullName evidence="4">Retrotransposon protein, putative, unclassified</fullName>
    </submittedName>
</protein>
<dbReference type="AlphaFoldDB" id="A0A3L6RUY1"/>
<feature type="region of interest" description="Disordered" evidence="1">
    <location>
        <begin position="170"/>
        <end position="207"/>
    </location>
</feature>
<dbReference type="InterPro" id="IPR057670">
    <property type="entry name" value="SH3_retrovirus"/>
</dbReference>
<evidence type="ECO:0000313" key="4">
    <source>
        <dbReference type="EMBL" id="RLN09608.1"/>
    </source>
</evidence>
<dbReference type="OrthoDB" id="695883at2759"/>
<dbReference type="STRING" id="4540.A0A3L6RUY1"/>
<feature type="region of interest" description="Disordered" evidence="1">
    <location>
        <begin position="108"/>
        <end position="133"/>
    </location>
</feature>
<evidence type="ECO:0000256" key="1">
    <source>
        <dbReference type="SAM" id="MobiDB-lite"/>
    </source>
</evidence>